<proteinExistence type="predicted"/>
<organism evidence="2">
    <name type="scientific">Rathayibacter sp. FH 236</name>
    <dbReference type="NCBI Taxonomy" id="2615183"/>
    <lineage>
        <taxon>Bacteria</taxon>
        <taxon>Bacillati</taxon>
        <taxon>Actinomycetota</taxon>
        <taxon>Actinomycetes</taxon>
        <taxon>Micrococcales</taxon>
        <taxon>Microbacteriaceae</taxon>
        <taxon>Rathayibacter</taxon>
    </lineage>
</organism>
<feature type="compositionally biased region" description="Polar residues" evidence="1">
    <location>
        <begin position="55"/>
        <end position="71"/>
    </location>
</feature>
<protein>
    <submittedName>
        <fullName evidence="2">Transposase</fullName>
    </submittedName>
</protein>
<gene>
    <name evidence="2" type="primary">tnp</name>
</gene>
<dbReference type="EMBL" id="MH813485">
    <property type="protein sequence ID" value="QFF92381.1"/>
    <property type="molecule type" value="Genomic_DNA"/>
</dbReference>
<sequence>MLSPAGRASCRSVLVARKRCWAGARRSWMARFCPGSPGRDAPGLYSGSSPIWADASSQSPTRSTGPATTPPLTEKADSTTTFDPPNTLADRGYQRAHLVTPIKKTPGHTNLDKNAKKHNRFANTHRYVTAEIEAWRLRHAHRPAFTIIQKLIFLAQYDKSFA</sequence>
<evidence type="ECO:0000313" key="2">
    <source>
        <dbReference type="EMBL" id="QFF92381.1"/>
    </source>
</evidence>
<dbReference type="AlphaFoldDB" id="A0A5J6SFZ0"/>
<evidence type="ECO:0000256" key="1">
    <source>
        <dbReference type="SAM" id="MobiDB-lite"/>
    </source>
</evidence>
<reference evidence="2" key="1">
    <citation type="submission" date="2018-08" db="EMBL/GenBank/DDBJ databases">
        <title>Conservation of the tunicamycin-related biosynthetic gene cluster in the select agent Rathayibacter toxicus, and its identification in other Rathayibacter species.</title>
        <authorList>
            <person name="Tancos M.A."/>
            <person name="Sechler A.J."/>
            <person name="Davis E.W.Jr."/>
            <person name="Chang J.H."/>
            <person name="Rogers E.E."/>
        </authorList>
    </citation>
    <scope>NUCLEOTIDE SEQUENCE</scope>
    <source>
        <strain evidence="2">FH236</strain>
    </source>
</reference>
<name>A0A5J6SFZ0_9MICO</name>
<feature type="region of interest" description="Disordered" evidence="1">
    <location>
        <begin position="44"/>
        <end position="89"/>
    </location>
</feature>
<accession>A0A5J6SFZ0</accession>